<name>A0ACB9IGD3_9ASTR</name>
<proteinExistence type="predicted"/>
<accession>A0ACB9IGD3</accession>
<sequence length="1224" mass="134851">MEIVDKEIMEPKNCEKQKVPRGLIWMVFRHADWNDVVLMALGTCGCFVDGLSVSAMMLVLSHLMNGYASVTSLTLEDVNQYALAFVYLAMVMGAGAFLEGFCWGRTAERQSSRIRAKYLKAILRQQVGYFDTTLETSRVITSISTDTLNIRGVLSEKIPNFITNIWMFIAAEITGMYLCWRLAIVAVPVMFLLVLPGSVYGTLLSKNEEKLQEAYTVAGGIAEQALSSIKTVHSYVGEEKMVKIFSTALGPTLTLGVKQGQLKGMVFGSVGVIYAIWALLSWYGSVLVVDKGIKGGDILSAGVCVIYGGFGLGSSFMNIKYFAEASISAAVISEMIERIPSIDSADQQGTTISPVKGNLEFKDVDFAYPSRPECLVLKKFNLKVKACQTVGLVGQSGSGKSTVINLLERFYDPIEGEILLDDISINSLNLTWLRGQMGLVSQEPILFATSIKENILFGKEDATSEEIVEAAKRANAHDFITQLPNGYETLVGELGTQMSGGQKQRISIARALLRDPKILLLDEATSSLDSHSEKAVQEALTRASIGRTTLIIAHRLSTLRDADVIVVIQSGEVIESGSHNQLLANTGGPYSVMIQLQKTLGPTQSVTSVDAVKMTTEITETSVTSSCHKEQTNEQAAEEEEDSLPTWRHLIHMNRPEWKPALMGCIGALLNGLIQPSLAFAQGAMLSMFFLKDHDEIRSQTRTLCYSFVSIAFSAFIISVIQHYYFGIIGEDLTKRVREVIFTKIMTFEIEWFEQENNSTGALCSRLARDTIMVRNLVADRLAFFAQTISASVSAVILSMILSWKLALVAISLQLIIIVSFYLKSLITTSPENKCSEIASEAVNNHRIITAYHSHGPVMRIYEDTQKGPKMESDKQNWYAGIALFARPFLTNVNIAILFWYGGKLLYQGNITYKHLFQTFYIVVSAGMIIAETGSMTGDLTLGKNALKSIFVILKRKTKMGMMNSEQHVVSPVKVNGLIELKEVDFFYLSRPTKWALKGLSLKIEAGEVVTLVGTSGSGKSTVIGLIQRFYDPFNGSVEIDGVDIRCYDLKVLRSFMAWVSQEPTLFAETIKENIAYGKDNATEAEIIQAASLANIHEFISSMKDGYDTYCGERGVQLSGGQKQRIAIARAILKNPAIILLDEATSALDLRSEALVQDALEKTMSGRTCVIVAHRLSTIQRSNKISVIDNGRVIEEGSHDELLAKGEEGAYFSLFSLQQQAFHM</sequence>
<dbReference type="Proteomes" id="UP001056120">
    <property type="component" value="Linkage Group LG08"/>
</dbReference>
<organism evidence="1 2">
    <name type="scientific">Smallanthus sonchifolius</name>
    <dbReference type="NCBI Taxonomy" id="185202"/>
    <lineage>
        <taxon>Eukaryota</taxon>
        <taxon>Viridiplantae</taxon>
        <taxon>Streptophyta</taxon>
        <taxon>Embryophyta</taxon>
        <taxon>Tracheophyta</taxon>
        <taxon>Spermatophyta</taxon>
        <taxon>Magnoliopsida</taxon>
        <taxon>eudicotyledons</taxon>
        <taxon>Gunneridae</taxon>
        <taxon>Pentapetalae</taxon>
        <taxon>asterids</taxon>
        <taxon>campanulids</taxon>
        <taxon>Asterales</taxon>
        <taxon>Asteraceae</taxon>
        <taxon>Asteroideae</taxon>
        <taxon>Heliantheae alliance</taxon>
        <taxon>Millerieae</taxon>
        <taxon>Smallanthus</taxon>
    </lineage>
</organism>
<reference evidence="1 2" key="2">
    <citation type="journal article" date="2022" name="Mol. Ecol. Resour.">
        <title>The genomes of chicory, endive, great burdock and yacon provide insights into Asteraceae paleo-polyploidization history and plant inulin production.</title>
        <authorList>
            <person name="Fan W."/>
            <person name="Wang S."/>
            <person name="Wang H."/>
            <person name="Wang A."/>
            <person name="Jiang F."/>
            <person name="Liu H."/>
            <person name="Zhao H."/>
            <person name="Xu D."/>
            <person name="Zhang Y."/>
        </authorList>
    </citation>
    <scope>NUCLEOTIDE SEQUENCE [LARGE SCALE GENOMIC DNA]</scope>
    <source>
        <strain evidence="2">cv. Yunnan</strain>
        <tissue evidence="1">Leaves</tissue>
    </source>
</reference>
<evidence type="ECO:0000313" key="1">
    <source>
        <dbReference type="EMBL" id="KAI3807004.1"/>
    </source>
</evidence>
<reference evidence="2" key="1">
    <citation type="journal article" date="2022" name="Mol. Ecol. Resour.">
        <title>The genomes of chicory, endive, great burdock and yacon provide insights into Asteraceae palaeo-polyploidization history and plant inulin production.</title>
        <authorList>
            <person name="Fan W."/>
            <person name="Wang S."/>
            <person name="Wang H."/>
            <person name="Wang A."/>
            <person name="Jiang F."/>
            <person name="Liu H."/>
            <person name="Zhao H."/>
            <person name="Xu D."/>
            <person name="Zhang Y."/>
        </authorList>
    </citation>
    <scope>NUCLEOTIDE SEQUENCE [LARGE SCALE GENOMIC DNA]</scope>
    <source>
        <strain evidence="2">cv. Yunnan</strain>
    </source>
</reference>
<comment type="caution">
    <text evidence="1">The sequence shown here is derived from an EMBL/GenBank/DDBJ whole genome shotgun (WGS) entry which is preliminary data.</text>
</comment>
<dbReference type="EMBL" id="CM042025">
    <property type="protein sequence ID" value="KAI3807004.1"/>
    <property type="molecule type" value="Genomic_DNA"/>
</dbReference>
<keyword evidence="2" id="KW-1185">Reference proteome</keyword>
<gene>
    <name evidence="1" type="ORF">L1987_22924</name>
</gene>
<evidence type="ECO:0000313" key="2">
    <source>
        <dbReference type="Proteomes" id="UP001056120"/>
    </source>
</evidence>
<protein>
    <submittedName>
        <fullName evidence="1">Uncharacterized protein</fullName>
    </submittedName>
</protein>